<accession>A0A9Q1GKQ1</accession>
<keyword evidence="2" id="KW-0677">Repeat</keyword>
<dbReference type="InterPro" id="IPR011989">
    <property type="entry name" value="ARM-like"/>
</dbReference>
<dbReference type="OrthoDB" id="6260732at2759"/>
<dbReference type="Proteomes" id="UP001153076">
    <property type="component" value="Unassembled WGS sequence"/>
</dbReference>
<organism evidence="5 6">
    <name type="scientific">Carnegiea gigantea</name>
    <dbReference type="NCBI Taxonomy" id="171969"/>
    <lineage>
        <taxon>Eukaryota</taxon>
        <taxon>Viridiplantae</taxon>
        <taxon>Streptophyta</taxon>
        <taxon>Embryophyta</taxon>
        <taxon>Tracheophyta</taxon>
        <taxon>Spermatophyta</taxon>
        <taxon>Magnoliopsida</taxon>
        <taxon>eudicotyledons</taxon>
        <taxon>Gunneridae</taxon>
        <taxon>Pentapetalae</taxon>
        <taxon>Caryophyllales</taxon>
        <taxon>Cactineae</taxon>
        <taxon>Cactaceae</taxon>
        <taxon>Cactoideae</taxon>
        <taxon>Echinocereeae</taxon>
        <taxon>Carnegiea</taxon>
    </lineage>
</organism>
<comment type="similarity">
    <text evidence="1">Belongs to the CAND family.</text>
</comment>
<dbReference type="PANTHER" id="PTHR12696">
    <property type="entry name" value="TIP120"/>
    <property type="match status" value="1"/>
</dbReference>
<dbReference type="Pfam" id="PF08623">
    <property type="entry name" value="TIP120"/>
    <property type="match status" value="2"/>
</dbReference>
<dbReference type="GO" id="GO:0010265">
    <property type="term" value="P:SCF complex assembly"/>
    <property type="evidence" value="ECO:0007669"/>
    <property type="project" value="InterPro"/>
</dbReference>
<evidence type="ECO:0000313" key="6">
    <source>
        <dbReference type="Proteomes" id="UP001153076"/>
    </source>
</evidence>
<comment type="caution">
    <text evidence="5">The sequence shown here is derived from an EMBL/GenBank/DDBJ whole genome shotgun (WGS) entry which is preliminary data.</text>
</comment>
<name>A0A9Q1GKQ1_9CARY</name>
<feature type="domain" description="TATA-binding protein interacting (TIP20)" evidence="4">
    <location>
        <begin position="502"/>
        <end position="564"/>
    </location>
</feature>
<dbReference type="Gene3D" id="1.25.10.10">
    <property type="entry name" value="Leucine-rich Repeat Variant"/>
    <property type="match status" value="1"/>
</dbReference>
<keyword evidence="6" id="KW-1185">Reference proteome</keyword>
<dbReference type="InterPro" id="IPR039852">
    <property type="entry name" value="CAND1/CAND2"/>
</dbReference>
<proteinExistence type="inferred from homology"/>
<evidence type="ECO:0000259" key="4">
    <source>
        <dbReference type="Pfam" id="PF08623"/>
    </source>
</evidence>
<evidence type="ECO:0000256" key="3">
    <source>
        <dbReference type="ARBA" id="ARBA00022786"/>
    </source>
</evidence>
<keyword evidence="3" id="KW-0833">Ubl conjugation pathway</keyword>
<feature type="domain" description="TATA-binding protein interacting (TIP20)" evidence="4">
    <location>
        <begin position="427"/>
        <end position="501"/>
    </location>
</feature>
<dbReference type="InterPro" id="IPR016024">
    <property type="entry name" value="ARM-type_fold"/>
</dbReference>
<evidence type="ECO:0000313" key="5">
    <source>
        <dbReference type="EMBL" id="KAJ8422365.1"/>
    </source>
</evidence>
<protein>
    <recommendedName>
        <fullName evidence="4">TATA-binding protein interacting (TIP20) domain-containing protein</fullName>
    </recommendedName>
</protein>
<dbReference type="SUPFAM" id="SSF48371">
    <property type="entry name" value="ARM repeat"/>
    <property type="match status" value="1"/>
</dbReference>
<evidence type="ECO:0000256" key="1">
    <source>
        <dbReference type="ARBA" id="ARBA00007657"/>
    </source>
</evidence>
<reference evidence="5" key="1">
    <citation type="submission" date="2022-04" db="EMBL/GenBank/DDBJ databases">
        <title>Carnegiea gigantea Genome sequencing and assembly v2.</title>
        <authorList>
            <person name="Copetti D."/>
            <person name="Sanderson M.J."/>
            <person name="Burquez A."/>
            <person name="Wojciechowski M.F."/>
        </authorList>
    </citation>
    <scope>NUCLEOTIDE SEQUENCE</scope>
    <source>
        <strain evidence="5">SGP5-SGP5p</strain>
        <tissue evidence="5">Aerial part</tissue>
    </source>
</reference>
<evidence type="ECO:0000256" key="2">
    <source>
        <dbReference type="ARBA" id="ARBA00022737"/>
    </source>
</evidence>
<dbReference type="InterPro" id="IPR013932">
    <property type="entry name" value="TATA-bd_TIP120"/>
</dbReference>
<dbReference type="EMBL" id="JAKOGI010002278">
    <property type="protein sequence ID" value="KAJ8422365.1"/>
    <property type="molecule type" value="Genomic_DNA"/>
</dbReference>
<dbReference type="AlphaFoldDB" id="A0A9Q1GKQ1"/>
<gene>
    <name evidence="5" type="ORF">Cgig2_027722</name>
</gene>
<sequence>MGNQGLRSILAFATIAASPLHIDLSCVLGNVIAELTAFLRKANRALRQATLGTLNSIIVAYGDKITPTAYEVIIVELSTLISDSDLYMTALALELCCTLMADRSSTPNIGVTVRDKVLPQGLTLVRSSLLQGQALMALQKFFAGLIYSANTSFESLLESLLSSAKSSPQSGGVAKQAMFSIAQCVAVLCLAAGDEKCSSTVNMLTDILKGDSTNNSAKQHLALLCLGEIGRRKDLSSHTHIENIVIESFQSPFEEIKSAASYALGNIAVGNLSKYLPFILDQIDHQQKKQYLLLHSLKEVIVRQSVDKAEFQESSVDKILNLLFNHCESEEEGVRNVVAECLGKIALIEPIKLVPALKMRTTSAAAFTRVTVVTAIKYAVVERPEKIDEILYPEISSFLMLIKDDDRHVRRAAVLALSTAAHNKPNLIKGLLPELLPLLYDQTVVKKELIRTVDLGPFKHVVDDGLELRKAAFECVDTLLDNCLDQVNPSAFIVPYLKSGLDVLDSLVDPLQKTINFKPKQDAVKQEVDRNEDMIRSALRAIASLNRISGGDYSIKFKNLMNEIAKSPTLWDKYHSIRNE</sequence>